<dbReference type="EMBL" id="JAUOEL010000006">
    <property type="protein sequence ID" value="MDO5976078.1"/>
    <property type="molecule type" value="Genomic_DNA"/>
</dbReference>
<evidence type="ECO:0000313" key="14">
    <source>
        <dbReference type="EMBL" id="MDO5976078.1"/>
    </source>
</evidence>
<keyword evidence="7" id="KW-0630">Potassium</keyword>
<feature type="transmembrane region" description="Helical" evidence="13">
    <location>
        <begin position="79"/>
        <end position="95"/>
    </location>
</feature>
<feature type="transmembrane region" description="Helical" evidence="13">
    <location>
        <begin position="7"/>
        <end position="23"/>
    </location>
</feature>
<dbReference type="PANTHER" id="PTHR31462:SF5">
    <property type="entry name" value="ENDOSOMAL_LYSOSOMAL PROTON CHANNEL TMEM175"/>
    <property type="match status" value="1"/>
</dbReference>
<keyword evidence="10 13" id="KW-0472">Membrane</keyword>
<evidence type="ECO:0000256" key="2">
    <source>
        <dbReference type="ARBA" id="ARBA00006920"/>
    </source>
</evidence>
<keyword evidence="9" id="KW-0406">Ion transport</keyword>
<evidence type="ECO:0000256" key="12">
    <source>
        <dbReference type="ARBA" id="ARBA00034430"/>
    </source>
</evidence>
<name>A0ABT8WSB6_9FLAO</name>
<feature type="transmembrane region" description="Helical" evidence="13">
    <location>
        <begin position="35"/>
        <end position="58"/>
    </location>
</feature>
<dbReference type="Proteomes" id="UP001176806">
    <property type="component" value="Unassembled WGS sequence"/>
</dbReference>
<evidence type="ECO:0000256" key="8">
    <source>
        <dbReference type="ARBA" id="ARBA00022989"/>
    </source>
</evidence>
<evidence type="ECO:0000256" key="3">
    <source>
        <dbReference type="ARBA" id="ARBA00022448"/>
    </source>
</evidence>
<evidence type="ECO:0000256" key="5">
    <source>
        <dbReference type="ARBA" id="ARBA00022692"/>
    </source>
</evidence>
<reference evidence="14" key="1">
    <citation type="submission" date="2023-07" db="EMBL/GenBank/DDBJ databases">
        <title>Two novel species in the genus Flavivirga.</title>
        <authorList>
            <person name="Kwon K."/>
        </authorList>
    </citation>
    <scope>NUCLEOTIDE SEQUENCE</scope>
    <source>
        <strain evidence="14">KACC 14158</strain>
    </source>
</reference>
<protein>
    <submittedName>
        <fullName evidence="14">TMEM175 family protein</fullName>
    </submittedName>
</protein>
<keyword evidence="6" id="KW-0631">Potassium channel</keyword>
<sequence length="194" mass="21959">MTSGRLEAFSDGVIAIIITIMVLELEAPKEYTLEAFFEIVPTFISYFVSFLYVSIYWVAHHQIFKIAEKINGEILWTNLHLLFWLSVIPFTTNWIGDGNHHTDVTPVVLYGFVLLMSQLSFMLLRNSIARFHGKTSKVAMCLDKKALDFMCVLIYVIGLSLATLNTFVAMALFLLVGILKVFELNSISKEVPPS</sequence>
<comment type="similarity">
    <text evidence="2">Belongs to the TMEM175 family.</text>
</comment>
<gene>
    <name evidence="14" type="ORF">Q4Q40_17910</name>
</gene>
<comment type="catalytic activity">
    <reaction evidence="12">
        <text>K(+)(in) = K(+)(out)</text>
        <dbReference type="Rhea" id="RHEA:29463"/>
        <dbReference type="ChEBI" id="CHEBI:29103"/>
    </reaction>
</comment>
<dbReference type="InterPro" id="IPR010617">
    <property type="entry name" value="TMEM175-like"/>
</dbReference>
<evidence type="ECO:0000256" key="4">
    <source>
        <dbReference type="ARBA" id="ARBA00022538"/>
    </source>
</evidence>
<dbReference type="PANTHER" id="PTHR31462">
    <property type="entry name" value="ENDOSOMAL/LYSOSOMAL POTASSIUM CHANNEL TMEM175"/>
    <property type="match status" value="1"/>
</dbReference>
<keyword evidence="3" id="KW-0813">Transport</keyword>
<evidence type="ECO:0000256" key="6">
    <source>
        <dbReference type="ARBA" id="ARBA00022826"/>
    </source>
</evidence>
<accession>A0ABT8WSB6</accession>
<evidence type="ECO:0000256" key="7">
    <source>
        <dbReference type="ARBA" id="ARBA00022958"/>
    </source>
</evidence>
<keyword evidence="4" id="KW-0633">Potassium transport</keyword>
<feature type="transmembrane region" description="Helical" evidence="13">
    <location>
        <begin position="146"/>
        <end position="179"/>
    </location>
</feature>
<proteinExistence type="inferred from homology"/>
<dbReference type="RefSeq" id="WP_303303333.1">
    <property type="nucleotide sequence ID" value="NZ_BAABDA010000054.1"/>
</dbReference>
<keyword evidence="5 13" id="KW-0812">Transmembrane</keyword>
<evidence type="ECO:0000256" key="1">
    <source>
        <dbReference type="ARBA" id="ARBA00004141"/>
    </source>
</evidence>
<evidence type="ECO:0000313" key="15">
    <source>
        <dbReference type="Proteomes" id="UP001176806"/>
    </source>
</evidence>
<keyword evidence="8 13" id="KW-1133">Transmembrane helix</keyword>
<feature type="transmembrane region" description="Helical" evidence="13">
    <location>
        <begin position="107"/>
        <end position="125"/>
    </location>
</feature>
<evidence type="ECO:0000256" key="11">
    <source>
        <dbReference type="ARBA" id="ARBA00023303"/>
    </source>
</evidence>
<keyword evidence="11" id="KW-0407">Ion channel</keyword>
<evidence type="ECO:0000256" key="13">
    <source>
        <dbReference type="SAM" id="Phobius"/>
    </source>
</evidence>
<dbReference type="Pfam" id="PF06736">
    <property type="entry name" value="TMEM175"/>
    <property type="match status" value="1"/>
</dbReference>
<keyword evidence="15" id="KW-1185">Reference proteome</keyword>
<comment type="subcellular location">
    <subcellularLocation>
        <location evidence="1">Membrane</location>
        <topology evidence="1">Multi-pass membrane protein</topology>
    </subcellularLocation>
</comment>
<comment type="caution">
    <text evidence="14">The sequence shown here is derived from an EMBL/GenBank/DDBJ whole genome shotgun (WGS) entry which is preliminary data.</text>
</comment>
<evidence type="ECO:0000256" key="10">
    <source>
        <dbReference type="ARBA" id="ARBA00023136"/>
    </source>
</evidence>
<evidence type="ECO:0000256" key="9">
    <source>
        <dbReference type="ARBA" id="ARBA00023065"/>
    </source>
</evidence>
<organism evidence="14 15">
    <name type="scientific">Flavivirga jejuensis</name>
    <dbReference type="NCBI Taxonomy" id="870487"/>
    <lineage>
        <taxon>Bacteria</taxon>
        <taxon>Pseudomonadati</taxon>
        <taxon>Bacteroidota</taxon>
        <taxon>Flavobacteriia</taxon>
        <taxon>Flavobacteriales</taxon>
        <taxon>Flavobacteriaceae</taxon>
        <taxon>Flavivirga</taxon>
    </lineage>
</organism>